<evidence type="ECO:0000259" key="2">
    <source>
        <dbReference type="Pfam" id="PF10334"/>
    </source>
</evidence>
<organism evidence="3 4">
    <name type="scientific">Mycena maculata</name>
    <dbReference type="NCBI Taxonomy" id="230809"/>
    <lineage>
        <taxon>Eukaryota</taxon>
        <taxon>Fungi</taxon>
        <taxon>Dikarya</taxon>
        <taxon>Basidiomycota</taxon>
        <taxon>Agaricomycotina</taxon>
        <taxon>Agaricomycetes</taxon>
        <taxon>Agaricomycetidae</taxon>
        <taxon>Agaricales</taxon>
        <taxon>Marasmiineae</taxon>
        <taxon>Mycenaceae</taxon>
        <taxon>Mycena</taxon>
    </lineage>
</organism>
<dbReference type="Pfam" id="PF10334">
    <property type="entry name" value="BRE4"/>
    <property type="match status" value="1"/>
</dbReference>
<keyword evidence="4" id="KW-1185">Reference proteome</keyword>
<proteinExistence type="predicted"/>
<dbReference type="InterPro" id="IPR018820">
    <property type="entry name" value="BRE4-related_DUF2421"/>
</dbReference>
<protein>
    <recommendedName>
        <fullName evidence="2">DUF2421 domain-containing protein</fullName>
    </recommendedName>
</protein>
<gene>
    <name evidence="3" type="ORF">DFH07DRAFT_1016934</name>
</gene>
<keyword evidence="1" id="KW-0472">Membrane</keyword>
<dbReference type="EMBL" id="JARJLG010000039">
    <property type="protein sequence ID" value="KAJ7763951.1"/>
    <property type="molecule type" value="Genomic_DNA"/>
</dbReference>
<dbReference type="PANTHER" id="PTHR37994">
    <property type="entry name" value="ARAE_2_N DOMAIN-CONTAINING PROTEIN-RELATED"/>
    <property type="match status" value="1"/>
</dbReference>
<keyword evidence="1" id="KW-1133">Transmembrane helix</keyword>
<name>A0AAD7NJM1_9AGAR</name>
<keyword evidence="1" id="KW-0812">Transmembrane</keyword>
<comment type="caution">
    <text evidence="3">The sequence shown here is derived from an EMBL/GenBank/DDBJ whole genome shotgun (WGS) entry which is preliminary data.</text>
</comment>
<evidence type="ECO:0000313" key="3">
    <source>
        <dbReference type="EMBL" id="KAJ7763951.1"/>
    </source>
</evidence>
<feature type="transmembrane region" description="Helical" evidence="1">
    <location>
        <begin position="44"/>
        <end position="73"/>
    </location>
</feature>
<reference evidence="3" key="1">
    <citation type="submission" date="2023-03" db="EMBL/GenBank/DDBJ databases">
        <title>Massive genome expansion in bonnet fungi (Mycena s.s.) driven by repeated elements and novel gene families across ecological guilds.</title>
        <authorList>
            <consortium name="Lawrence Berkeley National Laboratory"/>
            <person name="Harder C.B."/>
            <person name="Miyauchi S."/>
            <person name="Viragh M."/>
            <person name="Kuo A."/>
            <person name="Thoen E."/>
            <person name="Andreopoulos B."/>
            <person name="Lu D."/>
            <person name="Skrede I."/>
            <person name="Drula E."/>
            <person name="Henrissat B."/>
            <person name="Morin E."/>
            <person name="Kohler A."/>
            <person name="Barry K."/>
            <person name="LaButti K."/>
            <person name="Morin E."/>
            <person name="Salamov A."/>
            <person name="Lipzen A."/>
            <person name="Mereny Z."/>
            <person name="Hegedus B."/>
            <person name="Baldrian P."/>
            <person name="Stursova M."/>
            <person name="Weitz H."/>
            <person name="Taylor A."/>
            <person name="Grigoriev I.V."/>
            <person name="Nagy L.G."/>
            <person name="Martin F."/>
            <person name="Kauserud H."/>
        </authorList>
    </citation>
    <scope>NUCLEOTIDE SEQUENCE</scope>
    <source>
        <strain evidence="3">CBHHK188m</strain>
    </source>
</reference>
<sequence>MAQTTINIYAADQIFNYVTRLAGTLVGLAIGLVAYYVTRLAGTLVGLAIGLVACYVTRLAGTLVGLAIGLVAWRRHQQRKSVRFCCGAWRVRPIVFLRVFAPERYFAGNVLCCATFALVVGYSWIDGHAVQFASPDARYRLVGRVAPLDTSPRAPPRPSSYDVPAKSGRKAVRRRNAASIASLANVYGFLLSAWIRTMGSKAGTKEAASTRRRGREMHTIRELTELASDMIASLAQLGYSLGYLEKEGRGKFLHSSKVLNPNFIADVMAIFSLISQSLRTGEPMHQVLPTSLLDRLFYQQSVDELHVLAKDLCGEIPMTGFTGWRDEYERVHLAAV</sequence>
<feature type="transmembrane region" description="Helical" evidence="1">
    <location>
        <begin position="106"/>
        <end position="125"/>
    </location>
</feature>
<accession>A0AAD7NJM1</accession>
<evidence type="ECO:0000256" key="1">
    <source>
        <dbReference type="SAM" id="Phobius"/>
    </source>
</evidence>
<feature type="transmembrane region" description="Helical" evidence="1">
    <location>
        <begin position="21"/>
        <end position="38"/>
    </location>
</feature>
<dbReference type="Proteomes" id="UP001215280">
    <property type="component" value="Unassembled WGS sequence"/>
</dbReference>
<evidence type="ECO:0000313" key="4">
    <source>
        <dbReference type="Proteomes" id="UP001215280"/>
    </source>
</evidence>
<dbReference type="AlphaFoldDB" id="A0AAD7NJM1"/>
<feature type="domain" description="DUF2421" evidence="2">
    <location>
        <begin position="219"/>
        <end position="297"/>
    </location>
</feature>